<dbReference type="EMBL" id="JAMRYU010000003">
    <property type="protein sequence ID" value="MDC4239385.1"/>
    <property type="molecule type" value="Genomic_DNA"/>
</dbReference>
<dbReference type="GO" id="GO:0055085">
    <property type="term" value="P:transmembrane transport"/>
    <property type="evidence" value="ECO:0007669"/>
    <property type="project" value="TreeGrafter"/>
</dbReference>
<reference evidence="9" key="1">
    <citation type="submission" date="2022-05" db="EMBL/GenBank/DDBJ databases">
        <title>Draft genome sequence of Clostridium tertium strain CP3 isolated from Peru.</title>
        <authorList>
            <person name="Hurtado R."/>
            <person name="Lima L."/>
            <person name="Sousa T."/>
            <person name="Jaiswal A.K."/>
            <person name="Tiwari S."/>
            <person name="Maturrano L."/>
            <person name="Brenig B."/>
            <person name="Azevedo V."/>
        </authorList>
    </citation>
    <scope>NUCLEOTIDE SEQUENCE</scope>
    <source>
        <strain evidence="9">CP3</strain>
    </source>
</reference>
<dbReference type="GO" id="GO:0005886">
    <property type="term" value="C:plasma membrane"/>
    <property type="evidence" value="ECO:0007669"/>
    <property type="project" value="UniProtKB-SubCell"/>
</dbReference>
<feature type="transmembrane region" description="Helical" evidence="8">
    <location>
        <begin position="158"/>
        <end position="175"/>
    </location>
</feature>
<evidence type="ECO:0000256" key="4">
    <source>
        <dbReference type="ARBA" id="ARBA00022475"/>
    </source>
</evidence>
<keyword evidence="3" id="KW-0813">Transport</keyword>
<comment type="subcellular location">
    <subcellularLocation>
        <location evidence="1">Cell membrane</location>
        <topology evidence="1">Multi-pass membrane protein</topology>
    </subcellularLocation>
</comment>
<dbReference type="AlphaFoldDB" id="A0A9X3XHB4"/>
<feature type="transmembrane region" description="Helical" evidence="8">
    <location>
        <begin position="7"/>
        <end position="26"/>
    </location>
</feature>
<evidence type="ECO:0000256" key="2">
    <source>
        <dbReference type="ARBA" id="ARBA00009773"/>
    </source>
</evidence>
<evidence type="ECO:0000256" key="8">
    <source>
        <dbReference type="SAM" id="Phobius"/>
    </source>
</evidence>
<protein>
    <submittedName>
        <fullName evidence="9">AI-2E family transporter</fullName>
    </submittedName>
</protein>
<dbReference type="PANTHER" id="PTHR21716:SF53">
    <property type="entry name" value="PERMEASE PERM-RELATED"/>
    <property type="match status" value="1"/>
</dbReference>
<sequence>MHKKNVITYLIIFNLLAILVILLGKISVLRNFINVIFAVVIIPIIFGVFLFYILKPLNNIFLKKKMKGGSAASLTLLIFFFIAAGIMKYFGDYFIEQFINLKIIFLKIVEEKGNLYGVGEFFKGDIFKLDYYEKFLGDIQKYAILLASGLRGIFDKGMQLFSDILLIILIVFYLLKDEEKIKENIVNIFPGKYKYKLYDIVEESDEVLSSYILGQAKVALSLALMVFIGYKIIGMASPLLLSSVTFVLAFIPFVGFFISMIIPYIIAIALGWSMIIKLSILVIIAQTLKGRIIVPLIMGKTMNIHPITDIFLVVGAASLVGPIGAFVVVPIYSLGKVIFKYFNKEVEEKLKEFKE</sequence>
<keyword evidence="5 8" id="KW-0812">Transmembrane</keyword>
<comment type="similarity">
    <text evidence="2">Belongs to the autoinducer-2 exporter (AI-2E) (TC 2.A.86) family.</text>
</comment>
<proteinExistence type="inferred from homology"/>
<keyword evidence="4" id="KW-1003">Cell membrane</keyword>
<comment type="caution">
    <text evidence="9">The sequence shown here is derived from an EMBL/GenBank/DDBJ whole genome shotgun (WGS) entry which is preliminary data.</text>
</comment>
<dbReference type="Pfam" id="PF01594">
    <property type="entry name" value="AI-2E_transport"/>
    <property type="match status" value="1"/>
</dbReference>
<evidence type="ECO:0000256" key="7">
    <source>
        <dbReference type="ARBA" id="ARBA00023136"/>
    </source>
</evidence>
<evidence type="ECO:0000256" key="3">
    <source>
        <dbReference type="ARBA" id="ARBA00022448"/>
    </source>
</evidence>
<keyword evidence="6 8" id="KW-1133">Transmembrane helix</keyword>
<feature type="transmembrane region" description="Helical" evidence="8">
    <location>
        <begin position="32"/>
        <end position="54"/>
    </location>
</feature>
<name>A0A9X3XHB4_9CLOT</name>
<keyword evidence="10" id="KW-1185">Reference proteome</keyword>
<feature type="transmembrane region" description="Helical" evidence="8">
    <location>
        <begin position="74"/>
        <end position="91"/>
    </location>
</feature>
<evidence type="ECO:0000313" key="9">
    <source>
        <dbReference type="EMBL" id="MDC4239385.1"/>
    </source>
</evidence>
<gene>
    <name evidence="9" type="ORF">NE398_04270</name>
</gene>
<dbReference type="PANTHER" id="PTHR21716">
    <property type="entry name" value="TRANSMEMBRANE PROTEIN"/>
    <property type="match status" value="1"/>
</dbReference>
<organism evidence="9 10">
    <name type="scientific">Clostridium tertium</name>
    <dbReference type="NCBI Taxonomy" id="1559"/>
    <lineage>
        <taxon>Bacteria</taxon>
        <taxon>Bacillati</taxon>
        <taxon>Bacillota</taxon>
        <taxon>Clostridia</taxon>
        <taxon>Eubacteriales</taxon>
        <taxon>Clostridiaceae</taxon>
        <taxon>Clostridium</taxon>
    </lineage>
</organism>
<feature type="transmembrane region" description="Helical" evidence="8">
    <location>
        <begin position="246"/>
        <end position="266"/>
    </location>
</feature>
<accession>A0A9X3XHB4</accession>
<evidence type="ECO:0000313" key="10">
    <source>
        <dbReference type="Proteomes" id="UP001141183"/>
    </source>
</evidence>
<feature type="transmembrane region" description="Helical" evidence="8">
    <location>
        <begin position="310"/>
        <end position="334"/>
    </location>
</feature>
<feature type="transmembrane region" description="Helical" evidence="8">
    <location>
        <begin position="278"/>
        <end position="298"/>
    </location>
</feature>
<dbReference type="RefSeq" id="WP_099346370.1">
    <property type="nucleotide sequence ID" value="NZ_CAXSLY010000019.1"/>
</dbReference>
<evidence type="ECO:0000256" key="6">
    <source>
        <dbReference type="ARBA" id="ARBA00022989"/>
    </source>
</evidence>
<dbReference type="InterPro" id="IPR002549">
    <property type="entry name" value="AI-2E-like"/>
</dbReference>
<keyword evidence="7 8" id="KW-0472">Membrane</keyword>
<evidence type="ECO:0000256" key="5">
    <source>
        <dbReference type="ARBA" id="ARBA00022692"/>
    </source>
</evidence>
<feature type="transmembrane region" description="Helical" evidence="8">
    <location>
        <begin position="218"/>
        <end position="240"/>
    </location>
</feature>
<dbReference type="Proteomes" id="UP001141183">
    <property type="component" value="Unassembled WGS sequence"/>
</dbReference>
<evidence type="ECO:0000256" key="1">
    <source>
        <dbReference type="ARBA" id="ARBA00004651"/>
    </source>
</evidence>